<comment type="caution">
    <text evidence="1">The sequence shown here is derived from an EMBL/GenBank/DDBJ whole genome shotgun (WGS) entry which is preliminary data.</text>
</comment>
<sequence>MTKRRSDCRCFFMEKFIGLSAETKAFRENRHANAKETDGMSRTILRKLSVKSPRG</sequence>
<evidence type="ECO:0000313" key="1">
    <source>
        <dbReference type="EMBL" id="EET59989.1"/>
    </source>
</evidence>
<organism evidence="1 2">
    <name type="scientific">Marvinbryantia formatexigens DSM 14469</name>
    <dbReference type="NCBI Taxonomy" id="478749"/>
    <lineage>
        <taxon>Bacteria</taxon>
        <taxon>Bacillati</taxon>
        <taxon>Bacillota</taxon>
        <taxon>Clostridia</taxon>
        <taxon>Lachnospirales</taxon>
        <taxon>Lachnospiraceae</taxon>
        <taxon>Marvinbryantia</taxon>
    </lineage>
</organism>
<dbReference type="AlphaFoldDB" id="C6LHK2"/>
<name>C6LHK2_9FIRM</name>
<keyword evidence="2" id="KW-1185">Reference proteome</keyword>
<evidence type="ECO:0000313" key="2">
    <source>
        <dbReference type="Proteomes" id="UP000005561"/>
    </source>
</evidence>
<protein>
    <submittedName>
        <fullName evidence="1">Uncharacterized protein</fullName>
    </submittedName>
</protein>
<accession>C6LHK2</accession>
<proteinExistence type="predicted"/>
<reference evidence="1" key="1">
    <citation type="submission" date="2009-07" db="EMBL/GenBank/DDBJ databases">
        <authorList>
            <person name="Weinstock G."/>
            <person name="Sodergren E."/>
            <person name="Clifton S."/>
            <person name="Fulton L."/>
            <person name="Fulton B."/>
            <person name="Courtney L."/>
            <person name="Fronick C."/>
            <person name="Harrison M."/>
            <person name="Strong C."/>
            <person name="Farmer C."/>
            <person name="Delahaunty K."/>
            <person name="Markovic C."/>
            <person name="Hall O."/>
            <person name="Minx P."/>
            <person name="Tomlinson C."/>
            <person name="Mitreva M."/>
            <person name="Nelson J."/>
            <person name="Hou S."/>
            <person name="Wollam A."/>
            <person name="Pepin K.H."/>
            <person name="Johnson M."/>
            <person name="Bhonagiri V."/>
            <person name="Nash W.E."/>
            <person name="Warren W."/>
            <person name="Chinwalla A."/>
            <person name="Mardis E.R."/>
            <person name="Wilson R.K."/>
        </authorList>
    </citation>
    <scope>NUCLEOTIDE SEQUENCE [LARGE SCALE GENOMIC DNA]</scope>
    <source>
        <strain evidence="1">DSM 14469</strain>
    </source>
</reference>
<dbReference type="EMBL" id="ACCL02000014">
    <property type="protein sequence ID" value="EET59989.1"/>
    <property type="molecule type" value="Genomic_DNA"/>
</dbReference>
<dbReference type="Proteomes" id="UP000005561">
    <property type="component" value="Unassembled WGS sequence"/>
</dbReference>
<gene>
    <name evidence="1" type="ORF">BRYFOR_08113</name>
</gene>